<evidence type="ECO:0000256" key="1">
    <source>
        <dbReference type="SAM" id="MobiDB-lite"/>
    </source>
</evidence>
<name>A0A9P1DW11_9DINO</name>
<comment type="caution">
    <text evidence="2">The sequence shown here is derived from an EMBL/GenBank/DDBJ whole genome shotgun (WGS) entry which is preliminary data.</text>
</comment>
<proteinExistence type="predicted"/>
<dbReference type="Proteomes" id="UP001152797">
    <property type="component" value="Unassembled WGS sequence"/>
</dbReference>
<dbReference type="EMBL" id="CAMXCT010006597">
    <property type="protein sequence ID" value="CAI4016680.1"/>
    <property type="molecule type" value="Genomic_DNA"/>
</dbReference>
<accession>A0A9P1DW11</accession>
<reference evidence="2" key="1">
    <citation type="submission" date="2022-10" db="EMBL/GenBank/DDBJ databases">
        <authorList>
            <person name="Chen Y."/>
            <person name="Dougan E. K."/>
            <person name="Chan C."/>
            <person name="Rhodes N."/>
            <person name="Thang M."/>
        </authorList>
    </citation>
    <scope>NUCLEOTIDE SEQUENCE</scope>
</reference>
<keyword evidence="4" id="KW-1185">Reference proteome</keyword>
<evidence type="ECO:0000313" key="4">
    <source>
        <dbReference type="Proteomes" id="UP001152797"/>
    </source>
</evidence>
<protein>
    <submittedName>
        <fullName evidence="2">Uncharacterized protein</fullName>
    </submittedName>
</protein>
<gene>
    <name evidence="2" type="ORF">C1SCF055_LOCUS41395</name>
</gene>
<evidence type="ECO:0000313" key="2">
    <source>
        <dbReference type="EMBL" id="CAI4016680.1"/>
    </source>
</evidence>
<organism evidence="2">
    <name type="scientific">Cladocopium goreaui</name>
    <dbReference type="NCBI Taxonomy" id="2562237"/>
    <lineage>
        <taxon>Eukaryota</taxon>
        <taxon>Sar</taxon>
        <taxon>Alveolata</taxon>
        <taxon>Dinophyceae</taxon>
        <taxon>Suessiales</taxon>
        <taxon>Symbiodiniaceae</taxon>
        <taxon>Cladocopium</taxon>
    </lineage>
</organism>
<feature type="region of interest" description="Disordered" evidence="1">
    <location>
        <begin position="207"/>
        <end position="280"/>
    </location>
</feature>
<sequence length="280" mass="31321">MSMEYCVVVDERLEDFDPEGKSFQRLGNSQTAKISFGGKSIVLTSGLAWWSYKCEVPWTGFPGSCGIWACNHPNEHTPDRIYVRMADMDEIPVTKVLLASYSKIGAYWCVSLHYATTNQLWLQLRAPLKQTWKDFLLSSVWERFQKDVKENVSNQCLFRILLGNNILTAEDRRTMEEIFVQQIFVSVVNGASEQNEDGNQMGAAWEPAEAENGEDGKVKENTKVPKKAATLQKATKAKKGAKQPKPAAAQKEPTAALKRPSAAKSPAKPLKKPAAAQRRR</sequence>
<dbReference type="EMBL" id="CAMXCT020006597">
    <property type="protein sequence ID" value="CAL1170055.1"/>
    <property type="molecule type" value="Genomic_DNA"/>
</dbReference>
<evidence type="ECO:0000313" key="3">
    <source>
        <dbReference type="EMBL" id="CAL1170055.1"/>
    </source>
</evidence>
<dbReference type="AlphaFoldDB" id="A0A9P1DW11"/>
<reference evidence="3" key="2">
    <citation type="submission" date="2024-04" db="EMBL/GenBank/DDBJ databases">
        <authorList>
            <person name="Chen Y."/>
            <person name="Shah S."/>
            <person name="Dougan E. K."/>
            <person name="Thang M."/>
            <person name="Chan C."/>
        </authorList>
    </citation>
    <scope>NUCLEOTIDE SEQUENCE [LARGE SCALE GENOMIC DNA]</scope>
</reference>
<feature type="compositionally biased region" description="Low complexity" evidence="1">
    <location>
        <begin position="243"/>
        <end position="280"/>
    </location>
</feature>
<dbReference type="EMBL" id="CAMXCT030006597">
    <property type="protein sequence ID" value="CAL4803992.1"/>
    <property type="molecule type" value="Genomic_DNA"/>
</dbReference>
<feature type="compositionally biased region" description="Basic and acidic residues" evidence="1">
    <location>
        <begin position="214"/>
        <end position="223"/>
    </location>
</feature>